<dbReference type="EMBL" id="JAYWIO010000001">
    <property type="protein sequence ID" value="KAK7290671.1"/>
    <property type="molecule type" value="Genomic_DNA"/>
</dbReference>
<dbReference type="Proteomes" id="UP001372338">
    <property type="component" value="Unassembled WGS sequence"/>
</dbReference>
<reference evidence="1 2" key="1">
    <citation type="submission" date="2024-01" db="EMBL/GenBank/DDBJ databases">
        <title>The genomes of 5 underutilized Papilionoideae crops provide insights into root nodulation and disease resistanc.</title>
        <authorList>
            <person name="Yuan L."/>
        </authorList>
    </citation>
    <scope>NUCLEOTIDE SEQUENCE [LARGE SCALE GENOMIC DNA]</scope>
    <source>
        <strain evidence="1">ZHUSHIDOU_FW_LH</strain>
        <tissue evidence="1">Leaf</tissue>
    </source>
</reference>
<accession>A0AAN9J2V5</accession>
<sequence length="67" mass="7773">MSCVGKELDIYRSSSLSQKQYHHGKGVHFSGLNFFYCSSKFAPFTQEFCGVHQILLLLQQKVFQRQN</sequence>
<protein>
    <submittedName>
        <fullName evidence="1">Uncharacterized protein</fullName>
    </submittedName>
</protein>
<evidence type="ECO:0000313" key="1">
    <source>
        <dbReference type="EMBL" id="KAK7290671.1"/>
    </source>
</evidence>
<comment type="caution">
    <text evidence="1">The sequence shown here is derived from an EMBL/GenBank/DDBJ whole genome shotgun (WGS) entry which is preliminary data.</text>
</comment>
<keyword evidence="2" id="KW-1185">Reference proteome</keyword>
<evidence type="ECO:0000313" key="2">
    <source>
        <dbReference type="Proteomes" id="UP001372338"/>
    </source>
</evidence>
<organism evidence="1 2">
    <name type="scientific">Crotalaria pallida</name>
    <name type="common">Smooth rattlebox</name>
    <name type="synonym">Crotalaria striata</name>
    <dbReference type="NCBI Taxonomy" id="3830"/>
    <lineage>
        <taxon>Eukaryota</taxon>
        <taxon>Viridiplantae</taxon>
        <taxon>Streptophyta</taxon>
        <taxon>Embryophyta</taxon>
        <taxon>Tracheophyta</taxon>
        <taxon>Spermatophyta</taxon>
        <taxon>Magnoliopsida</taxon>
        <taxon>eudicotyledons</taxon>
        <taxon>Gunneridae</taxon>
        <taxon>Pentapetalae</taxon>
        <taxon>rosids</taxon>
        <taxon>fabids</taxon>
        <taxon>Fabales</taxon>
        <taxon>Fabaceae</taxon>
        <taxon>Papilionoideae</taxon>
        <taxon>50 kb inversion clade</taxon>
        <taxon>genistoids sensu lato</taxon>
        <taxon>core genistoids</taxon>
        <taxon>Crotalarieae</taxon>
        <taxon>Crotalaria</taxon>
    </lineage>
</organism>
<dbReference type="AlphaFoldDB" id="A0AAN9J2V5"/>
<gene>
    <name evidence="1" type="ORF">RIF29_05253</name>
</gene>
<name>A0AAN9J2V5_CROPI</name>
<proteinExistence type="predicted"/>